<evidence type="ECO:0000259" key="4">
    <source>
        <dbReference type="Pfam" id="PF03468"/>
    </source>
</evidence>
<evidence type="ECO:0000313" key="8">
    <source>
        <dbReference type="Proteomes" id="UP000236161"/>
    </source>
</evidence>
<evidence type="ECO:0000256" key="2">
    <source>
        <dbReference type="ARBA" id="ARBA00023158"/>
    </source>
</evidence>
<evidence type="ECO:0000256" key="3">
    <source>
        <dbReference type="SAM" id="Coils"/>
    </source>
</evidence>
<gene>
    <name evidence="7" type="ORF">AXF42_Ash008185</name>
</gene>
<dbReference type="AlphaFoldDB" id="A0A2I0A8T9"/>
<dbReference type="PANTHER" id="PTHR21596">
    <property type="entry name" value="RIBONUCLEASE P SUBUNIT P38"/>
    <property type="match status" value="1"/>
</dbReference>
<keyword evidence="1 3" id="KW-0175">Coiled coil</keyword>
<dbReference type="InterPro" id="IPR005380">
    <property type="entry name" value="XS_domain"/>
</dbReference>
<dbReference type="EMBL" id="KZ452012">
    <property type="protein sequence ID" value="PKA51956.1"/>
    <property type="molecule type" value="Genomic_DNA"/>
</dbReference>
<reference evidence="7 8" key="1">
    <citation type="journal article" date="2017" name="Nature">
        <title>The Apostasia genome and the evolution of orchids.</title>
        <authorList>
            <person name="Zhang G.Q."/>
            <person name="Liu K.W."/>
            <person name="Li Z."/>
            <person name="Lohaus R."/>
            <person name="Hsiao Y.Y."/>
            <person name="Niu S.C."/>
            <person name="Wang J.Y."/>
            <person name="Lin Y.C."/>
            <person name="Xu Q."/>
            <person name="Chen L.J."/>
            <person name="Yoshida K."/>
            <person name="Fujiwara S."/>
            <person name="Wang Z.W."/>
            <person name="Zhang Y.Q."/>
            <person name="Mitsuda N."/>
            <person name="Wang M."/>
            <person name="Liu G.H."/>
            <person name="Pecoraro L."/>
            <person name="Huang H.X."/>
            <person name="Xiao X.J."/>
            <person name="Lin M."/>
            <person name="Wu X.Y."/>
            <person name="Wu W.L."/>
            <person name="Chen Y.Y."/>
            <person name="Chang S.B."/>
            <person name="Sakamoto S."/>
            <person name="Ohme-Takagi M."/>
            <person name="Yagi M."/>
            <person name="Zeng S.J."/>
            <person name="Shen C.Y."/>
            <person name="Yeh C.M."/>
            <person name="Luo Y.B."/>
            <person name="Tsai W.C."/>
            <person name="Van de Peer Y."/>
            <person name="Liu Z.J."/>
        </authorList>
    </citation>
    <scope>NUCLEOTIDE SEQUENCE [LARGE SCALE GENOMIC DNA]</scope>
    <source>
        <strain evidence="8">cv. Shenzhen</strain>
        <tissue evidence="7">Stem</tissue>
    </source>
</reference>
<dbReference type="Pfam" id="PF03468">
    <property type="entry name" value="XS"/>
    <property type="match status" value="1"/>
</dbReference>
<keyword evidence="8" id="KW-1185">Reference proteome</keyword>
<feature type="domain" description="Zinc finger-XS" evidence="6">
    <location>
        <begin position="43"/>
        <end position="83"/>
    </location>
</feature>
<name>A0A2I0A8T9_9ASPA</name>
<evidence type="ECO:0000256" key="1">
    <source>
        <dbReference type="ARBA" id="ARBA00023054"/>
    </source>
</evidence>
<dbReference type="InterPro" id="IPR045177">
    <property type="entry name" value="FDM1-5/IDN2"/>
</dbReference>
<dbReference type="Proteomes" id="UP000236161">
    <property type="component" value="Unassembled WGS sequence"/>
</dbReference>
<dbReference type="InterPro" id="IPR005381">
    <property type="entry name" value="Znf-XS_domain"/>
</dbReference>
<keyword evidence="2" id="KW-0943">RNA-mediated gene silencing</keyword>
<feature type="domain" description="XS" evidence="4">
    <location>
        <begin position="114"/>
        <end position="221"/>
    </location>
</feature>
<accession>A0A2I0A8T9</accession>
<proteinExistence type="predicted"/>
<dbReference type="Gene3D" id="3.30.70.2890">
    <property type="entry name" value="XS domain"/>
    <property type="match status" value="1"/>
</dbReference>
<organism evidence="7 8">
    <name type="scientific">Apostasia shenzhenica</name>
    <dbReference type="NCBI Taxonomy" id="1088818"/>
    <lineage>
        <taxon>Eukaryota</taxon>
        <taxon>Viridiplantae</taxon>
        <taxon>Streptophyta</taxon>
        <taxon>Embryophyta</taxon>
        <taxon>Tracheophyta</taxon>
        <taxon>Spermatophyta</taxon>
        <taxon>Magnoliopsida</taxon>
        <taxon>Liliopsida</taxon>
        <taxon>Asparagales</taxon>
        <taxon>Orchidaceae</taxon>
        <taxon>Apostasioideae</taxon>
        <taxon>Apostasia</taxon>
    </lineage>
</organism>
<dbReference type="GO" id="GO:0080188">
    <property type="term" value="P:gene silencing by siRNA-directed DNA methylation"/>
    <property type="evidence" value="ECO:0007669"/>
    <property type="project" value="InterPro"/>
</dbReference>
<dbReference type="InterPro" id="IPR038588">
    <property type="entry name" value="XS_domain_sf"/>
</dbReference>
<evidence type="ECO:0000259" key="6">
    <source>
        <dbReference type="Pfam" id="PF03470"/>
    </source>
</evidence>
<dbReference type="PANTHER" id="PTHR21596:SF3">
    <property type="entry name" value="FACTOR OF DNA METHYLATION 1-RELATED"/>
    <property type="match status" value="1"/>
</dbReference>
<feature type="domain" description="Factor of DNA methylation 1-5/IDN2" evidence="5">
    <location>
        <begin position="499"/>
        <end position="629"/>
    </location>
</feature>
<dbReference type="STRING" id="1088818.A0A2I0A8T9"/>
<sequence>MDSSSDGSSEISDSGIDDYEANSYAHLKSENLMVKVSDRIYKCPFCLGKRKHDYQYKDLLQHASAIGSSNRKAKLRAEHRALAKFLRDDLGGTSTPAVQLTVPTQEISKAEHADQFVWPWMGVIVNIPAEFKNGRYVGESGNRLKEQLSRFNPLKVHALWNFKGFTGTAVVDFSKDWAGFKDAMEFENHFDADHKGKRHWVEMEDSSSGIYGWVARADDYYSGGTLGDHLRKNGDLKTVDDITNEESRKTSKLVHDLATQIEVKKKHIEELECKYNETTLSLDKMMEERVKMHESYNNEIQRMQRLAQDHSRRIFEENEKLRLELDGKRRELASRSMQLDKLVAQSDSDRRKLEDEKKKYAIKNSSLELASMEQKKADEDVLRLLEDQKNEKEAAFKKILQLEKQLDAKQKLELEIQQLKGNLQVMKHMGGDDSGVNVKIEELNEELKEKIEELESLEALNQTLVIKERKSNDELQEARKELITGLSDILGSRTVIGIKRMGELDEKIFHSACIKKFRKDDAEVKAAEFCSKWQDELRNPEWHPFKMATVNGKLKEVIQEDDEKLVALKEELGDEVCEAVTMSLLEMNEYNPSGRYVVPELWCFKERRKATLKEVIEYILKQWKVNKRKR</sequence>
<dbReference type="OrthoDB" id="1892195at2759"/>
<protein>
    <submittedName>
        <fullName evidence="7">Uncharacterized protein</fullName>
    </submittedName>
</protein>
<dbReference type="Pfam" id="PF03470">
    <property type="entry name" value="zf-XS"/>
    <property type="match status" value="1"/>
</dbReference>
<evidence type="ECO:0000313" key="7">
    <source>
        <dbReference type="EMBL" id="PKA51956.1"/>
    </source>
</evidence>
<dbReference type="Pfam" id="PF03469">
    <property type="entry name" value="XH"/>
    <property type="match status" value="1"/>
</dbReference>
<feature type="coiled-coil region" evidence="3">
    <location>
        <begin position="254"/>
        <end position="313"/>
    </location>
</feature>
<evidence type="ECO:0000259" key="5">
    <source>
        <dbReference type="Pfam" id="PF03469"/>
    </source>
</evidence>
<dbReference type="InterPro" id="IPR005379">
    <property type="entry name" value="FDM1-5/IDN2_XH"/>
</dbReference>
<feature type="coiled-coil region" evidence="3">
    <location>
        <begin position="339"/>
        <end position="481"/>
    </location>
</feature>
<dbReference type="CDD" id="cd12266">
    <property type="entry name" value="RRM_like_XS"/>
    <property type="match status" value="1"/>
</dbReference>